<evidence type="ECO:0000256" key="2">
    <source>
        <dbReference type="ARBA" id="ARBA00009409"/>
    </source>
</evidence>
<organism evidence="18 19">
    <name type="scientific">Halarsenatibacter silvermanii</name>
    <dbReference type="NCBI Taxonomy" id="321763"/>
    <lineage>
        <taxon>Bacteria</taxon>
        <taxon>Bacillati</taxon>
        <taxon>Bacillota</taxon>
        <taxon>Clostridia</taxon>
        <taxon>Halanaerobiales</taxon>
        <taxon>Halarsenatibacteraceae</taxon>
        <taxon>Halarsenatibacter</taxon>
    </lineage>
</organism>
<feature type="active site" description="Schiff-base intermediate with DNA" evidence="15">
    <location>
        <position position="2"/>
    </location>
</feature>
<comment type="catalytic activity">
    <reaction evidence="1 15">
        <text>Hydrolysis of DNA containing ring-opened 7-methylguanine residues, releasing 2,6-diamino-4-hydroxy-5-(N-methyl)formamidopyrimidine.</text>
        <dbReference type="EC" id="3.2.2.23"/>
    </reaction>
</comment>
<dbReference type="PROSITE" id="PS51068">
    <property type="entry name" value="FPG_CAT"/>
    <property type="match status" value="1"/>
</dbReference>
<dbReference type="SUPFAM" id="SSF81624">
    <property type="entry name" value="N-terminal domain of MutM-like DNA repair proteins"/>
    <property type="match status" value="1"/>
</dbReference>
<sequence>MPELPEVETVVRGLRDELCGSKIVSVRIKEATILGYPHDKDEFANALENKNITGMSRRGKYIVIELSDEKFLIVHLRMTGKLLIRNSESILKKHTHAIFSLDDCRDLRFNNVRKFGRLYLVDQNEIEKAGSFSKLGPEPLSDEFDESVLEEIFAGRKAPVKSVLLDQKKLAGMGNIYSDEALFRAGIKPDKPAGELGFSEIKKLYNSIITVLKAGIKYRGTTFSDYVDALGESGDFQDELRVYGREEDSCPNCGCKIEKEKISGRSSHYCPSCQE</sequence>
<comment type="catalytic activity">
    <reaction evidence="14 15">
        <text>2'-deoxyribonucleotide-(2'-deoxyribose 5'-phosphate)-2'-deoxyribonucleotide-DNA = a 3'-end 2'-deoxyribonucleotide-(2,3-dehydro-2,3-deoxyribose 5'-phosphate)-DNA + a 5'-end 5'-phospho-2'-deoxyribonucleoside-DNA + H(+)</text>
        <dbReference type="Rhea" id="RHEA:66592"/>
        <dbReference type="Rhea" id="RHEA-COMP:13180"/>
        <dbReference type="Rhea" id="RHEA-COMP:16897"/>
        <dbReference type="Rhea" id="RHEA-COMP:17067"/>
        <dbReference type="ChEBI" id="CHEBI:15378"/>
        <dbReference type="ChEBI" id="CHEBI:136412"/>
        <dbReference type="ChEBI" id="CHEBI:157695"/>
        <dbReference type="ChEBI" id="CHEBI:167181"/>
        <dbReference type="EC" id="4.2.99.18"/>
    </reaction>
</comment>
<feature type="active site" description="Proton donor" evidence="15">
    <location>
        <position position="3"/>
    </location>
</feature>
<dbReference type="AlphaFoldDB" id="A0A1G9P884"/>
<dbReference type="Pfam" id="PF06827">
    <property type="entry name" value="zf-FPG_IleRS"/>
    <property type="match status" value="1"/>
</dbReference>
<evidence type="ECO:0000259" key="17">
    <source>
        <dbReference type="PROSITE" id="PS51068"/>
    </source>
</evidence>
<dbReference type="InterPro" id="IPR035937">
    <property type="entry name" value="FPG_N"/>
</dbReference>
<dbReference type="SUPFAM" id="SSF46946">
    <property type="entry name" value="S13-like H2TH domain"/>
    <property type="match status" value="1"/>
</dbReference>
<evidence type="ECO:0000256" key="10">
    <source>
        <dbReference type="ARBA" id="ARBA00023204"/>
    </source>
</evidence>
<keyword evidence="7 15" id="KW-0378">Hydrolase</keyword>
<dbReference type="EC" id="4.2.99.18" evidence="15"/>
<evidence type="ECO:0000256" key="9">
    <source>
        <dbReference type="ARBA" id="ARBA00023125"/>
    </source>
</evidence>
<proteinExistence type="inferred from homology"/>
<dbReference type="InterPro" id="IPR015886">
    <property type="entry name" value="H2TH_FPG"/>
</dbReference>
<evidence type="ECO:0000256" key="3">
    <source>
        <dbReference type="ARBA" id="ARBA00011245"/>
    </source>
</evidence>
<evidence type="ECO:0000259" key="16">
    <source>
        <dbReference type="PROSITE" id="PS51066"/>
    </source>
</evidence>
<keyword evidence="8 15" id="KW-0862">Zinc</keyword>
<dbReference type="NCBIfam" id="TIGR00577">
    <property type="entry name" value="fpg"/>
    <property type="match status" value="1"/>
</dbReference>
<keyword evidence="5 15" id="KW-0227">DNA damage</keyword>
<dbReference type="RefSeq" id="WP_089760366.1">
    <property type="nucleotide sequence ID" value="NZ_FNGO01000012.1"/>
</dbReference>
<dbReference type="Proteomes" id="UP000199476">
    <property type="component" value="Unassembled WGS sequence"/>
</dbReference>
<feature type="active site" description="Proton donor; for delta-elimination activity" evidence="15">
    <location>
        <position position="265"/>
    </location>
</feature>
<evidence type="ECO:0000256" key="8">
    <source>
        <dbReference type="ARBA" id="ARBA00022833"/>
    </source>
</evidence>
<keyword evidence="9 15" id="KW-0238">DNA-binding</keyword>
<dbReference type="EC" id="3.2.2.23" evidence="15"/>
<keyword evidence="19" id="KW-1185">Reference proteome</keyword>
<comment type="cofactor">
    <cofactor evidence="15">
        <name>Zn(2+)</name>
        <dbReference type="ChEBI" id="CHEBI:29105"/>
    </cofactor>
    <text evidence="15">Binds 1 zinc ion per subunit.</text>
</comment>
<dbReference type="Gene3D" id="3.20.190.10">
    <property type="entry name" value="MutM-like, N-terminal"/>
    <property type="match status" value="1"/>
</dbReference>
<dbReference type="Gene3D" id="1.10.8.50">
    <property type="match status" value="1"/>
</dbReference>
<keyword evidence="13 15" id="KW-0326">Glycosidase</keyword>
<dbReference type="OrthoDB" id="9800855at2"/>
<dbReference type="GO" id="GO:0008270">
    <property type="term" value="F:zinc ion binding"/>
    <property type="evidence" value="ECO:0007669"/>
    <property type="project" value="UniProtKB-UniRule"/>
</dbReference>
<keyword evidence="10 15" id="KW-0234">DNA repair</keyword>
<comment type="function">
    <text evidence="15">Involved in base excision repair of DNA damaged by oxidation or by mutagenic agents. Acts as DNA glycosylase that recognizes and removes damaged bases. Has a preference for oxidized purines, such as 7,8-dihydro-8-oxoguanine (8-oxoG). Has AP (apurinic/apyrimidinic) lyase activity and introduces nicks in the DNA strand. Cleaves the DNA backbone by beta-delta elimination to generate a single-strand break at the site of the removed base with both 3'- and 5'-phosphates.</text>
</comment>
<dbReference type="PANTHER" id="PTHR22993:SF9">
    <property type="entry name" value="FORMAMIDOPYRIMIDINE-DNA GLYCOSYLASE"/>
    <property type="match status" value="1"/>
</dbReference>
<dbReference type="GO" id="GO:0034039">
    <property type="term" value="F:8-oxo-7,8-dihydroguanine DNA N-glycosylase activity"/>
    <property type="evidence" value="ECO:0007669"/>
    <property type="project" value="TreeGrafter"/>
</dbReference>
<dbReference type="InterPro" id="IPR010663">
    <property type="entry name" value="Znf_FPG/IleRS"/>
</dbReference>
<name>A0A1G9P884_9FIRM</name>
<dbReference type="FunFam" id="1.10.8.50:FF:000003">
    <property type="entry name" value="Formamidopyrimidine-DNA glycosylase"/>
    <property type="match status" value="1"/>
</dbReference>
<dbReference type="NCBIfam" id="NF002211">
    <property type="entry name" value="PRK01103.1"/>
    <property type="match status" value="1"/>
</dbReference>
<evidence type="ECO:0000256" key="5">
    <source>
        <dbReference type="ARBA" id="ARBA00022763"/>
    </source>
</evidence>
<dbReference type="InterPro" id="IPR012319">
    <property type="entry name" value="FPG_cat"/>
</dbReference>
<feature type="binding site" evidence="15">
    <location>
        <position position="156"/>
    </location>
    <ligand>
        <name>DNA</name>
        <dbReference type="ChEBI" id="CHEBI:16991"/>
    </ligand>
</feature>
<dbReference type="PANTHER" id="PTHR22993">
    <property type="entry name" value="FORMAMIDOPYRIMIDINE-DNA GLYCOSYLASE"/>
    <property type="match status" value="1"/>
</dbReference>
<dbReference type="InterPro" id="IPR020629">
    <property type="entry name" value="FPG_Glyclase"/>
</dbReference>
<dbReference type="CDD" id="cd08966">
    <property type="entry name" value="EcFpg-like_N"/>
    <property type="match status" value="1"/>
</dbReference>
<comment type="subunit">
    <text evidence="3 15">Monomer.</text>
</comment>
<feature type="domain" description="FPG-type" evidence="16">
    <location>
        <begin position="241"/>
        <end position="275"/>
    </location>
</feature>
<evidence type="ECO:0000256" key="14">
    <source>
        <dbReference type="ARBA" id="ARBA00044632"/>
    </source>
</evidence>
<evidence type="ECO:0000313" key="18">
    <source>
        <dbReference type="EMBL" id="SDL94375.1"/>
    </source>
</evidence>
<feature type="domain" description="Formamidopyrimidine-DNA glycosylase catalytic" evidence="17">
    <location>
        <begin position="2"/>
        <end position="116"/>
    </location>
</feature>
<dbReference type="GO" id="GO:0003690">
    <property type="term" value="F:double-stranded DNA binding"/>
    <property type="evidence" value="ECO:0007669"/>
    <property type="project" value="UniProtKB-ARBA"/>
</dbReference>
<dbReference type="InterPro" id="IPR000214">
    <property type="entry name" value="Znf_DNA_glyclase/AP_lyase"/>
</dbReference>
<dbReference type="HAMAP" id="MF_00103">
    <property type="entry name" value="Fapy_DNA_glycosyl"/>
    <property type="match status" value="1"/>
</dbReference>
<comment type="similarity">
    <text evidence="2 15">Belongs to the FPG family.</text>
</comment>
<dbReference type="SMART" id="SM00898">
    <property type="entry name" value="Fapy_DNA_glyco"/>
    <property type="match status" value="1"/>
</dbReference>
<dbReference type="InterPro" id="IPR015887">
    <property type="entry name" value="DNA_glyclase_Znf_dom_DNA_BS"/>
</dbReference>
<dbReference type="EMBL" id="FNGO01000012">
    <property type="protein sequence ID" value="SDL94375.1"/>
    <property type="molecule type" value="Genomic_DNA"/>
</dbReference>
<evidence type="ECO:0000256" key="12">
    <source>
        <dbReference type="ARBA" id="ARBA00023268"/>
    </source>
</evidence>
<evidence type="ECO:0000256" key="1">
    <source>
        <dbReference type="ARBA" id="ARBA00001668"/>
    </source>
</evidence>
<dbReference type="SMART" id="SM01232">
    <property type="entry name" value="H2TH"/>
    <property type="match status" value="1"/>
</dbReference>
<reference evidence="18 19" key="1">
    <citation type="submission" date="2016-10" db="EMBL/GenBank/DDBJ databases">
        <authorList>
            <person name="de Groot N.N."/>
        </authorList>
    </citation>
    <scope>NUCLEOTIDE SEQUENCE [LARGE SCALE GENOMIC DNA]</scope>
    <source>
        <strain evidence="18 19">SLAS-1</strain>
    </source>
</reference>
<dbReference type="PROSITE" id="PS51066">
    <property type="entry name" value="ZF_FPG_2"/>
    <property type="match status" value="1"/>
</dbReference>
<evidence type="ECO:0000256" key="4">
    <source>
        <dbReference type="ARBA" id="ARBA00022723"/>
    </source>
</evidence>
<accession>A0A1G9P884</accession>
<feature type="active site" description="Proton donor; for beta-elimination activity" evidence="15">
    <location>
        <position position="60"/>
    </location>
</feature>
<feature type="binding site" evidence="15">
    <location>
        <position position="113"/>
    </location>
    <ligand>
        <name>DNA</name>
        <dbReference type="ChEBI" id="CHEBI:16991"/>
    </ligand>
</feature>
<evidence type="ECO:0000256" key="6">
    <source>
        <dbReference type="ARBA" id="ARBA00022771"/>
    </source>
</evidence>
<dbReference type="PROSITE" id="PS01242">
    <property type="entry name" value="ZF_FPG_1"/>
    <property type="match status" value="1"/>
</dbReference>
<keyword evidence="6 15" id="KW-0863">Zinc-finger</keyword>
<evidence type="ECO:0000256" key="13">
    <source>
        <dbReference type="ARBA" id="ARBA00023295"/>
    </source>
</evidence>
<evidence type="ECO:0000256" key="11">
    <source>
        <dbReference type="ARBA" id="ARBA00023239"/>
    </source>
</evidence>
<dbReference type="GO" id="GO:0006284">
    <property type="term" value="P:base-excision repair"/>
    <property type="evidence" value="ECO:0007669"/>
    <property type="project" value="InterPro"/>
</dbReference>
<dbReference type="InterPro" id="IPR010979">
    <property type="entry name" value="Ribosomal_uS13-like_H2TH"/>
</dbReference>
<dbReference type="STRING" id="321763.SAMN04488692_11224"/>
<evidence type="ECO:0000313" key="19">
    <source>
        <dbReference type="Proteomes" id="UP000199476"/>
    </source>
</evidence>
<keyword evidence="4 15" id="KW-0479">Metal-binding</keyword>
<dbReference type="Pfam" id="PF06831">
    <property type="entry name" value="H2TH"/>
    <property type="match status" value="1"/>
</dbReference>
<dbReference type="GO" id="GO:0140078">
    <property type="term" value="F:class I DNA-(apurinic or apyrimidinic site) endonuclease activity"/>
    <property type="evidence" value="ECO:0007669"/>
    <property type="project" value="UniProtKB-EC"/>
</dbReference>
<dbReference type="GO" id="GO:0003684">
    <property type="term" value="F:damaged DNA binding"/>
    <property type="evidence" value="ECO:0007669"/>
    <property type="project" value="InterPro"/>
</dbReference>
<gene>
    <name evidence="15" type="primary">mutM</name>
    <name evidence="15" type="synonym">fpg</name>
    <name evidence="18" type="ORF">SAMN04488692_11224</name>
</gene>
<dbReference type="SUPFAM" id="SSF57716">
    <property type="entry name" value="Glucocorticoid receptor-like (DNA-binding domain)"/>
    <property type="match status" value="1"/>
</dbReference>
<feature type="binding site" evidence="15">
    <location>
        <position position="94"/>
    </location>
    <ligand>
        <name>DNA</name>
        <dbReference type="ChEBI" id="CHEBI:16991"/>
    </ligand>
</feature>
<protein>
    <recommendedName>
        <fullName evidence="15">Formamidopyrimidine-DNA glycosylase</fullName>
        <shortName evidence="15">Fapy-DNA glycosylase</shortName>
        <ecNumber evidence="15">3.2.2.23</ecNumber>
    </recommendedName>
    <alternativeName>
        <fullName evidence="15">DNA-(apurinic or apyrimidinic site) lyase MutM</fullName>
        <shortName evidence="15">AP lyase MutM</shortName>
        <ecNumber evidence="15">4.2.99.18</ecNumber>
    </alternativeName>
</protein>
<evidence type="ECO:0000256" key="7">
    <source>
        <dbReference type="ARBA" id="ARBA00022801"/>
    </source>
</evidence>
<evidence type="ECO:0000256" key="15">
    <source>
        <dbReference type="HAMAP-Rule" id="MF_00103"/>
    </source>
</evidence>
<keyword evidence="11 15" id="KW-0456">Lyase</keyword>
<dbReference type="Pfam" id="PF01149">
    <property type="entry name" value="Fapy_DNA_glyco"/>
    <property type="match status" value="1"/>
</dbReference>
<keyword evidence="12 15" id="KW-0511">Multifunctional enzyme</keyword>